<keyword evidence="11" id="KW-1185">Reference proteome</keyword>
<comment type="catalytic activity">
    <reaction evidence="7">
        <text>Fe-coproporphyrin III + 2 H(+) = coproporphyrin III + Fe(2+)</text>
        <dbReference type="Rhea" id="RHEA:49572"/>
        <dbReference type="ChEBI" id="CHEBI:15378"/>
        <dbReference type="ChEBI" id="CHEBI:29033"/>
        <dbReference type="ChEBI" id="CHEBI:68438"/>
        <dbReference type="ChEBI" id="CHEBI:131725"/>
        <dbReference type="EC" id="4.99.1.9"/>
    </reaction>
    <physiologicalReaction direction="right-to-left" evidence="7">
        <dbReference type="Rhea" id="RHEA:49574"/>
    </physiologicalReaction>
</comment>
<dbReference type="EMBL" id="LT993738">
    <property type="protein sequence ID" value="SPN73723.1"/>
    <property type="molecule type" value="Genomic_DNA"/>
</dbReference>
<dbReference type="GO" id="GO:0046872">
    <property type="term" value="F:metal ion binding"/>
    <property type="evidence" value="ECO:0007669"/>
    <property type="project" value="UniProtKB-KW"/>
</dbReference>
<dbReference type="InterPro" id="IPR033644">
    <property type="entry name" value="Ferrochelatase_C"/>
</dbReference>
<keyword evidence="8" id="KW-0479">Metal-binding</keyword>
<dbReference type="HAMAP" id="MF_00323">
    <property type="entry name" value="Ferrochelatase"/>
    <property type="match status" value="1"/>
</dbReference>
<evidence type="ECO:0000256" key="5">
    <source>
        <dbReference type="ARBA" id="ARBA00023239"/>
    </source>
</evidence>
<evidence type="ECO:0000256" key="8">
    <source>
        <dbReference type="HAMAP-Rule" id="MF_00323"/>
    </source>
</evidence>
<protein>
    <recommendedName>
        <fullName evidence="8 9">Ferrochelatase</fullName>
        <ecNumber evidence="8 9">4.98.1.1</ecNumber>
    </recommendedName>
    <alternativeName>
        <fullName evidence="8">Heme synthase</fullName>
    </alternativeName>
    <alternativeName>
        <fullName evidence="8">Protoheme ferro-lyase</fullName>
    </alternativeName>
</protein>
<comment type="pathway">
    <text evidence="8 9">Porphyrin-containing compound metabolism; protoheme biosynthesis; protoheme from protoporphyrin-IX: step 1/1.</text>
</comment>
<comment type="similarity">
    <text evidence="1 8 9">Belongs to the ferrochelatase family.</text>
</comment>
<gene>
    <name evidence="8 10" type="primary">hemH</name>
    <name evidence="10" type="ORF">C10C_0565</name>
</gene>
<dbReference type="Gene3D" id="3.40.50.1400">
    <property type="match status" value="2"/>
</dbReference>
<evidence type="ECO:0000256" key="7">
    <source>
        <dbReference type="ARBA" id="ARBA00024536"/>
    </source>
</evidence>
<feature type="binding site" evidence="8">
    <location>
        <position position="208"/>
    </location>
    <ligand>
        <name>Fe(2+)</name>
        <dbReference type="ChEBI" id="CHEBI:29033"/>
    </ligand>
</feature>
<evidence type="ECO:0000256" key="1">
    <source>
        <dbReference type="ARBA" id="ARBA00007718"/>
    </source>
</evidence>
<dbReference type="PANTHER" id="PTHR11108">
    <property type="entry name" value="FERROCHELATASE"/>
    <property type="match status" value="1"/>
</dbReference>
<keyword evidence="2 8" id="KW-0963">Cytoplasm</keyword>
<dbReference type="EC" id="4.98.1.1" evidence="8 9"/>
<evidence type="ECO:0000313" key="11">
    <source>
        <dbReference type="Proteomes" id="UP000244926"/>
    </source>
</evidence>
<dbReference type="CDD" id="cd00419">
    <property type="entry name" value="Ferrochelatase_C"/>
    <property type="match status" value="1"/>
</dbReference>
<dbReference type="InterPro" id="IPR001015">
    <property type="entry name" value="Ferrochelatase"/>
</dbReference>
<evidence type="ECO:0000256" key="6">
    <source>
        <dbReference type="ARBA" id="ARBA00023244"/>
    </source>
</evidence>
<keyword evidence="5 8" id="KW-0456">Lyase</keyword>
<evidence type="ECO:0000256" key="3">
    <source>
        <dbReference type="ARBA" id="ARBA00023004"/>
    </source>
</evidence>
<organism evidence="10 11">
    <name type="scientific">Chlamydia serpentis</name>
    <dbReference type="NCBI Taxonomy" id="1967782"/>
    <lineage>
        <taxon>Bacteria</taxon>
        <taxon>Pseudomonadati</taxon>
        <taxon>Chlamydiota</taxon>
        <taxon>Chlamydiia</taxon>
        <taxon>Chlamydiales</taxon>
        <taxon>Chlamydiaceae</taxon>
        <taxon>Chlamydia/Chlamydophila group</taxon>
        <taxon>Chlamydia</taxon>
    </lineage>
</organism>
<keyword evidence="4 8" id="KW-0350">Heme biosynthesis</keyword>
<dbReference type="GO" id="GO:0004325">
    <property type="term" value="F:ferrochelatase activity"/>
    <property type="evidence" value="ECO:0007669"/>
    <property type="project" value="UniProtKB-UniRule"/>
</dbReference>
<dbReference type="CDD" id="cd03411">
    <property type="entry name" value="Ferrochelatase_N"/>
    <property type="match status" value="1"/>
</dbReference>
<dbReference type="InterPro" id="IPR033659">
    <property type="entry name" value="Ferrochelatase_N"/>
</dbReference>
<feature type="binding site" evidence="8">
    <location>
        <position position="286"/>
    </location>
    <ligand>
        <name>Fe(2+)</name>
        <dbReference type="ChEBI" id="CHEBI:29033"/>
    </ligand>
</feature>
<keyword evidence="6 8" id="KW-0627">Porphyrin biosynthesis</keyword>
<dbReference type="AlphaFoldDB" id="A0A2R8FBB0"/>
<name>A0A2R8FBB0_9CHLA</name>
<dbReference type="Pfam" id="PF00762">
    <property type="entry name" value="Ferrochelatase"/>
    <property type="match status" value="1"/>
</dbReference>
<sequence length="347" mass="40046">MRLIVLMQCFTTLIFTKELLIMTTPAYVLANFGGPRHAEDLQDFLISLLTDRDVTGTFLPKFLHKHLFTFIAKKRVSKVLSQYQALKNWSPIYSETENLAKRLSDHFQTPVIPFHRYLPSTHQKTLDTIRSLNTHPIIGIPLFPHFTYSVTGSIVRFFIKELPTTSISWIPQFGSDPKFVSIVISHIQDFLQKLEIVEKECCFLFSVHGLPLRYISRGDPYNKQCLESFSAITTHLKEAESFLCFQSKFGPGKWLSPSTAELCRNVRTKKPYIVVVPFGFISDHLETLYEIEQDYLPILRSRGYQALRIPAIYNSPLWISTLASIMQNDKVDAQKLIKIGKKQNYEF</sequence>
<comment type="catalytic activity">
    <reaction evidence="8 9">
        <text>heme b + 2 H(+) = protoporphyrin IX + Fe(2+)</text>
        <dbReference type="Rhea" id="RHEA:22584"/>
        <dbReference type="ChEBI" id="CHEBI:15378"/>
        <dbReference type="ChEBI" id="CHEBI:29033"/>
        <dbReference type="ChEBI" id="CHEBI:57306"/>
        <dbReference type="ChEBI" id="CHEBI:60344"/>
        <dbReference type="EC" id="4.98.1.1"/>
    </reaction>
</comment>
<dbReference type="GO" id="GO:0006783">
    <property type="term" value="P:heme biosynthetic process"/>
    <property type="evidence" value="ECO:0007669"/>
    <property type="project" value="UniProtKB-UniRule"/>
</dbReference>
<dbReference type="Proteomes" id="UP000244926">
    <property type="component" value="Chromosome I"/>
</dbReference>
<evidence type="ECO:0000256" key="9">
    <source>
        <dbReference type="RuleBase" id="RU000607"/>
    </source>
</evidence>
<dbReference type="UniPathway" id="UPA00252">
    <property type="reaction ID" value="UER00325"/>
</dbReference>
<comment type="subcellular location">
    <subcellularLocation>
        <location evidence="8 9">Cytoplasm</location>
    </subcellularLocation>
</comment>
<evidence type="ECO:0000256" key="2">
    <source>
        <dbReference type="ARBA" id="ARBA00022490"/>
    </source>
</evidence>
<proteinExistence type="inferred from homology"/>
<dbReference type="InterPro" id="IPR019772">
    <property type="entry name" value="Ferrochelatase_AS"/>
</dbReference>
<dbReference type="GO" id="GO:0005737">
    <property type="term" value="C:cytoplasm"/>
    <property type="evidence" value="ECO:0007669"/>
    <property type="project" value="UniProtKB-SubCell"/>
</dbReference>
<keyword evidence="3 8" id="KW-0408">Iron</keyword>
<reference evidence="11" key="1">
    <citation type="submission" date="2017-11" db="EMBL/GenBank/DDBJ databases">
        <authorList>
            <person name="Seth-Smith MB H."/>
        </authorList>
    </citation>
    <scope>NUCLEOTIDE SEQUENCE [LARGE SCALE GENOMIC DNA]</scope>
</reference>
<dbReference type="PROSITE" id="PS00534">
    <property type="entry name" value="FERROCHELATASE"/>
    <property type="match status" value="1"/>
</dbReference>
<evidence type="ECO:0000256" key="4">
    <source>
        <dbReference type="ARBA" id="ARBA00023133"/>
    </source>
</evidence>
<comment type="function">
    <text evidence="8 9">Catalyzes the ferrous insertion into protoporphyrin IX.</text>
</comment>
<dbReference type="SUPFAM" id="SSF53800">
    <property type="entry name" value="Chelatase"/>
    <property type="match status" value="1"/>
</dbReference>
<evidence type="ECO:0000313" key="10">
    <source>
        <dbReference type="EMBL" id="SPN73723.1"/>
    </source>
</evidence>
<dbReference type="KEGG" id="csee:C10C_0565"/>
<dbReference type="NCBIfam" id="TIGR00109">
    <property type="entry name" value="hemH"/>
    <property type="match status" value="1"/>
</dbReference>
<accession>A0A2R8FBB0</accession>
<dbReference type="PANTHER" id="PTHR11108:SF1">
    <property type="entry name" value="FERROCHELATASE, MITOCHONDRIAL"/>
    <property type="match status" value="1"/>
</dbReference>